<gene>
    <name evidence="1" type="ORF">QH73_0004825</name>
</gene>
<dbReference type="AlphaFoldDB" id="A0A9X5E398"/>
<dbReference type="Proteomes" id="UP000031532">
    <property type="component" value="Unassembled WGS sequence"/>
</dbReference>
<protein>
    <submittedName>
        <fullName evidence="1">Uncharacterized protein</fullName>
    </submittedName>
</protein>
<dbReference type="RefSeq" id="WP_132866645.1">
    <property type="nucleotide sequence ID" value="NZ_JTJC03000001.1"/>
</dbReference>
<organism evidence="1 2">
    <name type="scientific">Scytonema millei VB511283</name>
    <dbReference type="NCBI Taxonomy" id="1245923"/>
    <lineage>
        <taxon>Bacteria</taxon>
        <taxon>Bacillati</taxon>
        <taxon>Cyanobacteriota</taxon>
        <taxon>Cyanophyceae</taxon>
        <taxon>Nostocales</taxon>
        <taxon>Scytonemataceae</taxon>
        <taxon>Scytonema</taxon>
    </lineage>
</organism>
<dbReference type="EMBL" id="JTJC03000001">
    <property type="protein sequence ID" value="NHC33993.1"/>
    <property type="molecule type" value="Genomic_DNA"/>
</dbReference>
<evidence type="ECO:0000313" key="1">
    <source>
        <dbReference type="EMBL" id="NHC33993.1"/>
    </source>
</evidence>
<proteinExistence type="predicted"/>
<evidence type="ECO:0000313" key="2">
    <source>
        <dbReference type="Proteomes" id="UP000031532"/>
    </source>
</evidence>
<accession>A0A9X5E398</accession>
<keyword evidence="2" id="KW-1185">Reference proteome</keyword>
<reference evidence="1 2" key="1">
    <citation type="journal article" date="2015" name="Genome Announc.">
        <title>Draft Genome Sequence of the Terrestrial Cyanobacterium Scytonema millei VB511283, Isolated from Eastern India.</title>
        <authorList>
            <person name="Sen D."/>
            <person name="Chandrababunaidu M.M."/>
            <person name="Singh D."/>
            <person name="Sanghi N."/>
            <person name="Ghorai A."/>
            <person name="Mishra G.P."/>
            <person name="Madduluri M."/>
            <person name="Adhikary S.P."/>
            <person name="Tripathy S."/>
        </authorList>
    </citation>
    <scope>NUCLEOTIDE SEQUENCE [LARGE SCALE GENOMIC DNA]</scope>
    <source>
        <strain evidence="1 2">VB511283</strain>
    </source>
</reference>
<sequence length="65" mass="7001">MVGIHKIGRGVKFGRGVKLGRGVKFGRGVKSGRGVKFGRGAQLCAPTLRNPNFFQRLAPLHLTVT</sequence>
<comment type="caution">
    <text evidence="1">The sequence shown here is derived from an EMBL/GenBank/DDBJ whole genome shotgun (WGS) entry which is preliminary data.</text>
</comment>
<name>A0A9X5E398_9CYAN</name>